<evidence type="ECO:0000313" key="4">
    <source>
        <dbReference type="EMBL" id="RVU46040.1"/>
    </source>
</evidence>
<name>A0A437RGZ9_9BURK</name>
<feature type="domain" description="Glycosyl hydrolase-like 10" evidence="3">
    <location>
        <begin position="54"/>
        <end position="320"/>
    </location>
</feature>
<comment type="caution">
    <text evidence="4">The sequence shown here is derived from an EMBL/GenBank/DDBJ whole genome shotgun (WGS) entry which is preliminary data.</text>
</comment>
<dbReference type="InterPro" id="IPR052177">
    <property type="entry name" value="Divisome_Glycosyl_Hydrolase"/>
</dbReference>
<evidence type="ECO:0000259" key="3">
    <source>
        <dbReference type="Pfam" id="PF02638"/>
    </source>
</evidence>
<feature type="signal peptide" evidence="2">
    <location>
        <begin position="1"/>
        <end position="31"/>
    </location>
</feature>
<gene>
    <name evidence="4" type="ORF">EOE66_09200</name>
</gene>
<reference evidence="4 5" key="1">
    <citation type="submission" date="2019-01" db="EMBL/GenBank/DDBJ databases">
        <authorList>
            <person name="Chen W.-M."/>
        </authorList>
    </citation>
    <scope>NUCLEOTIDE SEQUENCE [LARGE SCALE GENOMIC DNA]</scope>
    <source>
        <strain evidence="4 5">KYPY4</strain>
    </source>
</reference>
<dbReference type="InterPro" id="IPR017853">
    <property type="entry name" value="GH"/>
</dbReference>
<dbReference type="SUPFAM" id="SSF51445">
    <property type="entry name" value="(Trans)glycosidases"/>
    <property type="match status" value="1"/>
</dbReference>
<keyword evidence="5" id="KW-1185">Reference proteome</keyword>
<proteinExistence type="predicted"/>
<accession>A0A437RGZ9</accession>
<dbReference type="Pfam" id="PF02638">
    <property type="entry name" value="GHL10"/>
    <property type="match status" value="1"/>
</dbReference>
<dbReference type="OrthoDB" id="9773203at2"/>
<feature type="chain" id="PRO_5019372157" description="Glycosyl hydrolase-like 10 domain-containing protein" evidence="2">
    <location>
        <begin position="32"/>
        <end position="527"/>
    </location>
</feature>
<protein>
    <recommendedName>
        <fullName evidence="3">Glycosyl hydrolase-like 10 domain-containing protein</fullName>
    </recommendedName>
</protein>
<dbReference type="Proteomes" id="UP000285575">
    <property type="component" value="Unassembled WGS sequence"/>
</dbReference>
<dbReference type="InterPro" id="IPR003790">
    <property type="entry name" value="GHL10"/>
</dbReference>
<dbReference type="AlphaFoldDB" id="A0A437RGZ9"/>
<evidence type="ECO:0000256" key="1">
    <source>
        <dbReference type="ARBA" id="ARBA00022729"/>
    </source>
</evidence>
<keyword evidence="1 2" id="KW-0732">Signal</keyword>
<dbReference type="PANTHER" id="PTHR43405:SF1">
    <property type="entry name" value="GLYCOSYL HYDROLASE DIGH"/>
    <property type="match status" value="1"/>
</dbReference>
<dbReference type="RefSeq" id="WP_128228409.1">
    <property type="nucleotide sequence ID" value="NZ_SACR01000003.1"/>
</dbReference>
<organism evidence="4 5">
    <name type="scientific">Rubrivivax rivuli</name>
    <dbReference type="NCBI Taxonomy" id="1862385"/>
    <lineage>
        <taxon>Bacteria</taxon>
        <taxon>Pseudomonadati</taxon>
        <taxon>Pseudomonadota</taxon>
        <taxon>Betaproteobacteria</taxon>
        <taxon>Burkholderiales</taxon>
        <taxon>Sphaerotilaceae</taxon>
        <taxon>Rubrivivax</taxon>
    </lineage>
</organism>
<evidence type="ECO:0000256" key="2">
    <source>
        <dbReference type="SAM" id="SignalP"/>
    </source>
</evidence>
<dbReference type="EMBL" id="SACR01000003">
    <property type="protein sequence ID" value="RVU46040.1"/>
    <property type="molecule type" value="Genomic_DNA"/>
</dbReference>
<sequence>MRLQALGAAGRAALRLALAALALLSGLGLCAAQTQPAPAPAPAPAIPARASVAEVRGTWLTTTANDALASPAQTARTMRRLREIGLNTVYIEAWKNGYTQFPSQVLRRAIGHEMRPVGGAADPSDTAAQRSAPARDLLLEATTEAHRNGLIAIAWFEYGFMAAHKGTMNHLRRAKPEWLSRDRAGSEVAPNGFVWMNPLHPEARAFLLDLVLEAVDRYDLDGVQIDDRIVWPHVTMGYDAYTREVYAREHAGASPPDDFRDPAWMRWRAAKVDEYARWFVQELHARRPGLVVSLSPAVYPWSWDNYLLNWPRWTAWTDADRLRGEPVRSALARSRVPKWDEYIPQAYRLDYPAFEATWLQQTEAVKAAGAYRPGRLLAGIRIVGDGRDSSWAQLRDSIALTRRLQQGGHVLWFSVGVLDRYPAELQALYAEQGPAHSPRFPPQWRPAPVPLAWSADRARWLAGQVRAGRYRVMGLDGTAWRELANWQQARDGPVAFEAPATLKAVELLLDRRPDMATEPACRAEDRC</sequence>
<dbReference type="Gene3D" id="3.20.20.80">
    <property type="entry name" value="Glycosidases"/>
    <property type="match status" value="1"/>
</dbReference>
<dbReference type="PANTHER" id="PTHR43405">
    <property type="entry name" value="GLYCOSYL HYDROLASE DIGH"/>
    <property type="match status" value="1"/>
</dbReference>
<evidence type="ECO:0000313" key="5">
    <source>
        <dbReference type="Proteomes" id="UP000285575"/>
    </source>
</evidence>